<dbReference type="InterPro" id="IPR000467">
    <property type="entry name" value="G_patch_dom"/>
</dbReference>
<keyword evidence="4" id="KW-1185">Reference proteome</keyword>
<dbReference type="AlphaFoldDB" id="A0AAV1LDS9"/>
<feature type="domain" description="G-patch" evidence="2">
    <location>
        <begin position="136"/>
        <end position="183"/>
    </location>
</feature>
<dbReference type="GO" id="GO:0003676">
    <property type="term" value="F:nucleic acid binding"/>
    <property type="evidence" value="ECO:0007669"/>
    <property type="project" value="InterPro"/>
</dbReference>
<evidence type="ECO:0000259" key="2">
    <source>
        <dbReference type="PROSITE" id="PS50174"/>
    </source>
</evidence>
<dbReference type="SMART" id="SM00443">
    <property type="entry name" value="G_patch"/>
    <property type="match status" value="1"/>
</dbReference>
<evidence type="ECO:0000313" key="4">
    <source>
        <dbReference type="Proteomes" id="UP001314205"/>
    </source>
</evidence>
<name>A0AAV1LDS9_9NEOP</name>
<feature type="compositionally biased region" description="Polar residues" evidence="1">
    <location>
        <begin position="329"/>
        <end position="338"/>
    </location>
</feature>
<dbReference type="Proteomes" id="UP001314205">
    <property type="component" value="Unassembled WGS sequence"/>
</dbReference>
<feature type="compositionally biased region" description="Basic and acidic residues" evidence="1">
    <location>
        <begin position="339"/>
        <end position="349"/>
    </location>
</feature>
<evidence type="ECO:0000256" key="1">
    <source>
        <dbReference type="SAM" id="MobiDB-lite"/>
    </source>
</evidence>
<proteinExistence type="predicted"/>
<dbReference type="Pfam" id="PF01585">
    <property type="entry name" value="G-patch"/>
    <property type="match status" value="1"/>
</dbReference>
<accession>A0AAV1LDS9</accession>
<organism evidence="3 4">
    <name type="scientific">Parnassius mnemosyne</name>
    <name type="common">clouded apollo</name>
    <dbReference type="NCBI Taxonomy" id="213953"/>
    <lineage>
        <taxon>Eukaryota</taxon>
        <taxon>Metazoa</taxon>
        <taxon>Ecdysozoa</taxon>
        <taxon>Arthropoda</taxon>
        <taxon>Hexapoda</taxon>
        <taxon>Insecta</taxon>
        <taxon>Pterygota</taxon>
        <taxon>Neoptera</taxon>
        <taxon>Endopterygota</taxon>
        <taxon>Lepidoptera</taxon>
        <taxon>Glossata</taxon>
        <taxon>Ditrysia</taxon>
        <taxon>Papilionoidea</taxon>
        <taxon>Papilionidae</taxon>
        <taxon>Parnassiinae</taxon>
        <taxon>Parnassini</taxon>
        <taxon>Parnassius</taxon>
        <taxon>Driopa</taxon>
    </lineage>
</organism>
<dbReference type="EMBL" id="CAVLGL010000088">
    <property type="protein sequence ID" value="CAK1593211.1"/>
    <property type="molecule type" value="Genomic_DNA"/>
</dbReference>
<comment type="caution">
    <text evidence="3">The sequence shown here is derived from an EMBL/GenBank/DDBJ whole genome shotgun (WGS) entry which is preliminary data.</text>
</comment>
<dbReference type="PROSITE" id="PS50174">
    <property type="entry name" value="G_PATCH"/>
    <property type="match status" value="1"/>
</dbReference>
<gene>
    <name evidence="3" type="ORF">PARMNEM_LOCUS13034</name>
</gene>
<evidence type="ECO:0000313" key="3">
    <source>
        <dbReference type="EMBL" id="CAK1593211.1"/>
    </source>
</evidence>
<sequence>MNRRVNHKKLKYHRNKFNSWSSPSFNYLEYNSCEFEESSTTATEISTECEPVKEADDRDSKGRRIILREFLYEDPDLFNSNSKLKQNYGLEWNIQHWKKAGEAETQDSNFDEDQISQRRPNKVQKELNKMLSQPVNMTKAERMMQKMGWQGGALGKHGEGIIEPIAPNASYATKTVGLGQTVKKRKHEMKTEIKEHFDTNVLLYVLDFVKNDSENEIVFDRLLWKNERKRVHNIIEAISSSGSTVSVDFDTVAQMDIAQHINSYNKYFLSTESEGTVPNRYLCLYKEAPEHMYLITPDDLRKEDRDDEDSEEPKDTQEKGKTAELEQDALSNDTSNVENENKPKSKPDEECTIETLLATITEYFLEFISDDNYTEFRFLGPFTMKEINAINIFIAKCTNCDYNENDKLKEAFQNNEYSIDIKEDFNGSTVFYKYKKGTDTST</sequence>
<reference evidence="3 4" key="1">
    <citation type="submission" date="2023-11" db="EMBL/GenBank/DDBJ databases">
        <authorList>
            <person name="Hedman E."/>
            <person name="Englund M."/>
            <person name="Stromberg M."/>
            <person name="Nyberg Akerstrom W."/>
            <person name="Nylinder S."/>
            <person name="Jareborg N."/>
            <person name="Kallberg Y."/>
            <person name="Kronander E."/>
        </authorList>
    </citation>
    <scope>NUCLEOTIDE SEQUENCE [LARGE SCALE GENOMIC DNA]</scope>
</reference>
<feature type="compositionally biased region" description="Basic and acidic residues" evidence="1">
    <location>
        <begin position="313"/>
        <end position="324"/>
    </location>
</feature>
<feature type="region of interest" description="Disordered" evidence="1">
    <location>
        <begin position="296"/>
        <end position="350"/>
    </location>
</feature>
<protein>
    <recommendedName>
        <fullName evidence="2">G-patch domain-containing protein</fullName>
    </recommendedName>
</protein>